<dbReference type="GO" id="GO:0045893">
    <property type="term" value="P:positive regulation of DNA-templated transcription"/>
    <property type="evidence" value="ECO:0007669"/>
    <property type="project" value="UniProtKB-ARBA"/>
</dbReference>
<evidence type="ECO:0000256" key="3">
    <source>
        <dbReference type="ARBA" id="ARBA00022723"/>
    </source>
</evidence>
<dbReference type="FunFam" id="3.30.160.60:FF:001954">
    <property type="entry name" value="Zinc finger protein 787"/>
    <property type="match status" value="1"/>
</dbReference>
<evidence type="ECO:0000256" key="6">
    <source>
        <dbReference type="ARBA" id="ARBA00022833"/>
    </source>
</evidence>
<dbReference type="GO" id="GO:0008270">
    <property type="term" value="F:zinc ion binding"/>
    <property type="evidence" value="ECO:0007669"/>
    <property type="project" value="UniProtKB-KW"/>
</dbReference>
<keyword evidence="5 9" id="KW-0863">Zinc-finger</keyword>
<evidence type="ECO:0000256" key="8">
    <source>
        <dbReference type="ARBA" id="ARBA00023242"/>
    </source>
</evidence>
<accession>A0AAD5FQY7</accession>
<dbReference type="InterPro" id="IPR036236">
    <property type="entry name" value="Znf_C2H2_sf"/>
</dbReference>
<dbReference type="PANTHER" id="PTHR16515:SF49">
    <property type="entry name" value="GASTRULA ZINC FINGER PROTEIN XLCGF49.1-LIKE-RELATED"/>
    <property type="match status" value="1"/>
</dbReference>
<keyword evidence="12" id="KW-1185">Reference proteome</keyword>
<reference evidence="11" key="1">
    <citation type="submission" date="2018-07" db="EMBL/GenBank/DDBJ databases">
        <title>Comparative genomics of catfishes provides insights into carnivory and benthic adaptation.</title>
        <authorList>
            <person name="Zhang Y."/>
            <person name="Wang D."/>
            <person name="Peng Z."/>
            <person name="Zheng S."/>
            <person name="Shao F."/>
            <person name="Tao W."/>
        </authorList>
    </citation>
    <scope>NUCLEOTIDE SEQUENCE</scope>
    <source>
        <strain evidence="11">Chongqing</strain>
    </source>
</reference>
<feature type="domain" description="C2H2-type" evidence="10">
    <location>
        <begin position="425"/>
        <end position="452"/>
    </location>
</feature>
<evidence type="ECO:0000256" key="1">
    <source>
        <dbReference type="ARBA" id="ARBA00004123"/>
    </source>
</evidence>
<name>A0AAD5FQY7_SILAS</name>
<keyword evidence="3" id="KW-0479">Metal-binding</keyword>
<keyword evidence="4" id="KW-0677">Repeat</keyword>
<dbReference type="EMBL" id="MU551553">
    <property type="protein sequence ID" value="KAI5625391.1"/>
    <property type="molecule type" value="Genomic_DNA"/>
</dbReference>
<evidence type="ECO:0000313" key="11">
    <source>
        <dbReference type="EMBL" id="KAI5625391.1"/>
    </source>
</evidence>
<dbReference type="SUPFAM" id="SSF57667">
    <property type="entry name" value="beta-beta-alpha zinc fingers"/>
    <property type="match status" value="3"/>
</dbReference>
<dbReference type="Pfam" id="PF00096">
    <property type="entry name" value="zf-C2H2"/>
    <property type="match status" value="5"/>
</dbReference>
<dbReference type="AlphaFoldDB" id="A0AAD5FQY7"/>
<feature type="non-terminal residue" evidence="11">
    <location>
        <position position="505"/>
    </location>
</feature>
<evidence type="ECO:0000256" key="5">
    <source>
        <dbReference type="ARBA" id="ARBA00022771"/>
    </source>
</evidence>
<keyword evidence="8" id="KW-0539">Nucleus</keyword>
<dbReference type="FunFam" id="3.30.160.60:FF:000912">
    <property type="entry name" value="Zinc finger protein 660"/>
    <property type="match status" value="1"/>
</dbReference>
<comment type="similarity">
    <text evidence="2">Belongs to the krueppel C2H2-type zinc-finger protein family.</text>
</comment>
<proteinExistence type="inferred from homology"/>
<dbReference type="FunFam" id="3.30.160.60:FF:001732">
    <property type="entry name" value="Zgc:162936"/>
    <property type="match status" value="1"/>
</dbReference>
<sequence length="505" mass="57186">SSMARVLAFQTQIASVMEVFANAAVAEICKVVDVSFTELHMEMVKSQKENIVLKRRLKMIEMRESFYRRANRMKDTRGEGGRVRVKISAVETERCTEETPACDPVTHTPAQQVEQECVMECVEQDGQSDILTLKQERTEIISKVQDTETRDTNEECDYLKAEEGVECGDATAHKGKYINNTHTHTHTHTHTLSYTRTLNKQQHRLQLELIIIVNGDYMWNGMLKGTHAQVFTNRANTHTHQKRLYSGEHHTHFRISEESRSLESVWKVQYRCSIEADDVAVADASWEGGRFDSSPPRLAYSGADVGADVGADMGAATSLNDYFLHRDGVCSYSTEVSCNSSLPEVHFSHADERIVSASHAGSFKADRLEVCKYCGKHFPHASALVLHQRVHTGEKPYYCALCGKRFSQASSLKKHYSMHRGEKPFSCLHCGKLFSDQSNLKKHVNVHTGEKPYCCVQCGKTFNQSSNLKTHMKIHTREKPFSCEHCGQIFAYKSSLVKHQQRNCL</sequence>
<dbReference type="PROSITE" id="PS00028">
    <property type="entry name" value="ZINC_FINGER_C2H2_1"/>
    <property type="match status" value="4"/>
</dbReference>
<feature type="domain" description="C2H2-type" evidence="10">
    <location>
        <begin position="397"/>
        <end position="424"/>
    </location>
</feature>
<dbReference type="GO" id="GO:0005634">
    <property type="term" value="C:nucleus"/>
    <property type="evidence" value="ECO:0007669"/>
    <property type="project" value="UniProtKB-SubCell"/>
</dbReference>
<feature type="non-terminal residue" evidence="11">
    <location>
        <position position="1"/>
    </location>
</feature>
<evidence type="ECO:0000256" key="7">
    <source>
        <dbReference type="ARBA" id="ARBA00023125"/>
    </source>
</evidence>
<dbReference type="GO" id="GO:0043565">
    <property type="term" value="F:sequence-specific DNA binding"/>
    <property type="evidence" value="ECO:0007669"/>
    <property type="project" value="UniProtKB-ARBA"/>
</dbReference>
<comment type="caution">
    <text evidence="11">The sequence shown here is derived from an EMBL/GenBank/DDBJ whole genome shotgun (WGS) entry which is preliminary data.</text>
</comment>
<evidence type="ECO:0000259" key="10">
    <source>
        <dbReference type="PROSITE" id="PS50157"/>
    </source>
</evidence>
<dbReference type="GO" id="GO:0005694">
    <property type="term" value="C:chromosome"/>
    <property type="evidence" value="ECO:0007669"/>
    <property type="project" value="UniProtKB-ARBA"/>
</dbReference>
<dbReference type="InterPro" id="IPR050331">
    <property type="entry name" value="Zinc_finger"/>
</dbReference>
<organism evidence="11 12">
    <name type="scientific">Silurus asotus</name>
    <name type="common">Amur catfish</name>
    <name type="synonym">Parasilurus asotus</name>
    <dbReference type="NCBI Taxonomy" id="30991"/>
    <lineage>
        <taxon>Eukaryota</taxon>
        <taxon>Metazoa</taxon>
        <taxon>Chordata</taxon>
        <taxon>Craniata</taxon>
        <taxon>Vertebrata</taxon>
        <taxon>Euteleostomi</taxon>
        <taxon>Actinopterygii</taxon>
        <taxon>Neopterygii</taxon>
        <taxon>Teleostei</taxon>
        <taxon>Ostariophysi</taxon>
        <taxon>Siluriformes</taxon>
        <taxon>Siluridae</taxon>
        <taxon>Silurus</taxon>
    </lineage>
</organism>
<evidence type="ECO:0000256" key="4">
    <source>
        <dbReference type="ARBA" id="ARBA00022737"/>
    </source>
</evidence>
<dbReference type="Proteomes" id="UP001205998">
    <property type="component" value="Unassembled WGS sequence"/>
</dbReference>
<evidence type="ECO:0000313" key="12">
    <source>
        <dbReference type="Proteomes" id="UP001205998"/>
    </source>
</evidence>
<feature type="domain" description="C2H2-type" evidence="10">
    <location>
        <begin position="369"/>
        <end position="396"/>
    </location>
</feature>
<dbReference type="FunFam" id="3.30.160.60:FF:000478">
    <property type="entry name" value="Zinc finger protein 133"/>
    <property type="match status" value="1"/>
</dbReference>
<feature type="domain" description="C2H2-type" evidence="10">
    <location>
        <begin position="453"/>
        <end position="480"/>
    </location>
</feature>
<comment type="subcellular location">
    <subcellularLocation>
        <location evidence="1">Nucleus</location>
    </subcellularLocation>
</comment>
<dbReference type="PROSITE" id="PS50157">
    <property type="entry name" value="ZINC_FINGER_C2H2_2"/>
    <property type="match status" value="5"/>
</dbReference>
<keyword evidence="6" id="KW-0862">Zinc</keyword>
<dbReference type="SMART" id="SM00355">
    <property type="entry name" value="ZnF_C2H2"/>
    <property type="match status" value="5"/>
</dbReference>
<gene>
    <name evidence="11" type="ORF">C0J50_15049</name>
</gene>
<dbReference type="FunFam" id="3.30.160.60:FF:000557">
    <property type="entry name" value="zinc finger and SCAN domain-containing protein 29"/>
    <property type="match status" value="1"/>
</dbReference>
<feature type="domain" description="C2H2-type" evidence="10">
    <location>
        <begin position="481"/>
        <end position="505"/>
    </location>
</feature>
<protein>
    <submittedName>
        <fullName evidence="11">Zinc finger protein 252 isoform X1</fullName>
    </submittedName>
</protein>
<dbReference type="InterPro" id="IPR013087">
    <property type="entry name" value="Znf_C2H2_type"/>
</dbReference>
<evidence type="ECO:0000256" key="2">
    <source>
        <dbReference type="ARBA" id="ARBA00006991"/>
    </source>
</evidence>
<dbReference type="PANTHER" id="PTHR16515">
    <property type="entry name" value="PR DOMAIN ZINC FINGER PROTEIN"/>
    <property type="match status" value="1"/>
</dbReference>
<keyword evidence="7" id="KW-0238">DNA-binding</keyword>
<dbReference type="Gene3D" id="3.30.160.60">
    <property type="entry name" value="Classic Zinc Finger"/>
    <property type="match status" value="5"/>
</dbReference>
<evidence type="ECO:0000256" key="9">
    <source>
        <dbReference type="PROSITE-ProRule" id="PRU00042"/>
    </source>
</evidence>